<feature type="signal peptide" evidence="1">
    <location>
        <begin position="1"/>
        <end position="27"/>
    </location>
</feature>
<dbReference type="EMBL" id="JAKJXP020000041">
    <property type="protein sequence ID" value="KAK7752123.1"/>
    <property type="molecule type" value="Genomic_DNA"/>
</dbReference>
<name>A0AAN9V217_9PEZI</name>
<evidence type="ECO:0008006" key="4">
    <source>
        <dbReference type="Google" id="ProtNLM"/>
    </source>
</evidence>
<dbReference type="Pfam" id="PF03659">
    <property type="entry name" value="Glyco_hydro_71"/>
    <property type="match status" value="1"/>
</dbReference>
<protein>
    <recommendedName>
        <fullName evidence="4">Glycoside hydrolase family 71 protein</fullName>
    </recommendedName>
</protein>
<dbReference type="Proteomes" id="UP001320420">
    <property type="component" value="Unassembled WGS sequence"/>
</dbReference>
<organism evidence="2 3">
    <name type="scientific">Diatrype stigma</name>
    <dbReference type="NCBI Taxonomy" id="117547"/>
    <lineage>
        <taxon>Eukaryota</taxon>
        <taxon>Fungi</taxon>
        <taxon>Dikarya</taxon>
        <taxon>Ascomycota</taxon>
        <taxon>Pezizomycotina</taxon>
        <taxon>Sordariomycetes</taxon>
        <taxon>Xylariomycetidae</taxon>
        <taxon>Xylariales</taxon>
        <taxon>Diatrypaceae</taxon>
        <taxon>Diatrype</taxon>
    </lineage>
</organism>
<feature type="chain" id="PRO_5042958686" description="Glycoside hydrolase family 71 protein" evidence="1">
    <location>
        <begin position="28"/>
        <end position="439"/>
    </location>
</feature>
<dbReference type="AlphaFoldDB" id="A0AAN9V217"/>
<reference evidence="2 3" key="1">
    <citation type="submission" date="2024-02" db="EMBL/GenBank/DDBJ databases">
        <title>De novo assembly and annotation of 12 fungi associated with fruit tree decline syndrome in Ontario, Canada.</title>
        <authorList>
            <person name="Sulman M."/>
            <person name="Ellouze W."/>
            <person name="Ilyukhin E."/>
        </authorList>
    </citation>
    <scope>NUCLEOTIDE SEQUENCE [LARGE SCALE GENOMIC DNA]</scope>
    <source>
        <strain evidence="2 3">M11/M66-122</strain>
    </source>
</reference>
<dbReference type="InterPro" id="IPR005197">
    <property type="entry name" value="Glyco_hydro_71"/>
</dbReference>
<dbReference type="GO" id="GO:0051118">
    <property type="term" value="F:glucan endo-1,3-alpha-glucosidase activity"/>
    <property type="evidence" value="ECO:0007669"/>
    <property type="project" value="InterPro"/>
</dbReference>
<evidence type="ECO:0000313" key="3">
    <source>
        <dbReference type="Proteomes" id="UP001320420"/>
    </source>
</evidence>
<dbReference type="Gene3D" id="3.20.20.80">
    <property type="entry name" value="Glycosidases"/>
    <property type="match status" value="1"/>
</dbReference>
<comment type="caution">
    <text evidence="2">The sequence shown here is derived from an EMBL/GenBank/DDBJ whole genome shotgun (WGS) entry which is preliminary data.</text>
</comment>
<keyword evidence="3" id="KW-1185">Reference proteome</keyword>
<evidence type="ECO:0000256" key="1">
    <source>
        <dbReference type="SAM" id="SignalP"/>
    </source>
</evidence>
<accession>A0AAN9V217</accession>
<proteinExistence type="predicted"/>
<evidence type="ECO:0000313" key="2">
    <source>
        <dbReference type="EMBL" id="KAK7752123.1"/>
    </source>
</evidence>
<gene>
    <name evidence="2" type="ORF">SLS62_005867</name>
</gene>
<keyword evidence="1" id="KW-0732">Signal</keyword>
<dbReference type="CDD" id="cd11577">
    <property type="entry name" value="GH71"/>
    <property type="match status" value="1"/>
</dbReference>
<sequence length="439" mass="45871">MIGSVTSRLPAAALAALALLTHSVAEAKLVFAHYMVGTVTAGTGHAQTDIDQAISVGIDAFALNVGQPTADFTLDTVSQLFDAADGTGFKLFFSFDFYQTGDLAAHKTLFDQYRDHPAHLTYGDGALPVVSSYSGGALGPDAWRAFKEENGVYLLPNAEADASYYDDPAAFFAAWGDALDGVLTWETAWPETSETPLNVSSAQDEAIKAAADAAGKTYVMGLSSVQYKHCCGDSWYRAGETNLPERMDQILSLSPEFTEIITWNDAGESHYVGPCWAEGLPADILEYGNSDTNPHSGWQPLLSSFISAFKSGASTMAPPAGSSFAGAMWYRSATRACAGDVPRGAGAAVDAVNYAVVLPSSGAGYKVRVTSAGETLAEQPVGAGLSYNSVAGLRAGAQKIELLDASGSVVATAAGSVDASDAPNEDGFCNYNYFVAGLQ</sequence>